<evidence type="ECO:0000256" key="1">
    <source>
        <dbReference type="ARBA" id="ARBA00003478"/>
    </source>
</evidence>
<keyword evidence="7 10" id="KW-0687">Ribonucleoprotein</keyword>
<evidence type="ECO:0000313" key="14">
    <source>
        <dbReference type="EMBL" id="MDQ0513629.1"/>
    </source>
</evidence>
<dbReference type="Proteomes" id="UP001240643">
    <property type="component" value="Unassembled WGS sequence"/>
</dbReference>
<dbReference type="Pfam" id="PF00237">
    <property type="entry name" value="Ribosomal_L22"/>
    <property type="match status" value="1"/>
</dbReference>
<dbReference type="PROSITE" id="PS00464">
    <property type="entry name" value="RIBOSOMAL_L22"/>
    <property type="match status" value="1"/>
</dbReference>
<gene>
    <name evidence="10" type="primary">rplV</name>
    <name evidence="14" type="ORF">J2Z62_000067</name>
</gene>
<evidence type="ECO:0000256" key="6">
    <source>
        <dbReference type="ARBA" id="ARBA00022980"/>
    </source>
</evidence>
<dbReference type="InterPro" id="IPR047867">
    <property type="entry name" value="Ribosomal_uL22_bac/org-type"/>
</dbReference>
<dbReference type="EMBL" id="JAUSWO010000001">
    <property type="protein sequence ID" value="MDQ0513629.1"/>
    <property type="molecule type" value="Genomic_DNA"/>
</dbReference>
<dbReference type="PANTHER" id="PTHR13501:SF8">
    <property type="entry name" value="LARGE RIBOSOMAL SUBUNIT PROTEIN UL22M"/>
    <property type="match status" value="1"/>
</dbReference>
<accession>A0ABU0LY56</accession>
<evidence type="ECO:0000256" key="5">
    <source>
        <dbReference type="ARBA" id="ARBA00022884"/>
    </source>
</evidence>
<sequence>MLAKAIQKNIRVSAKKAALVCTLIRGHKVQDAFKILDNVEQKTAAYLKKLLASATANAVNNHGMDGNSLYVFHVVANQGPTYKRTMPRAKGRSDLMRKRSTHLELFVSDNPNEKAERNAKLLKPRAHQHKINSSTPNNQGSIVVESQILDSKGNTK</sequence>
<name>A0ABU0LY56_9BACT</name>
<dbReference type="HAMAP" id="MF_01331_B">
    <property type="entry name" value="Ribosomal_uL22_B"/>
    <property type="match status" value="1"/>
</dbReference>
<dbReference type="RefSeq" id="WP_256547676.1">
    <property type="nucleotide sequence ID" value="NZ_CP101809.1"/>
</dbReference>
<dbReference type="InterPro" id="IPR036394">
    <property type="entry name" value="Ribosomal_uL22_sf"/>
</dbReference>
<comment type="similarity">
    <text evidence="2 10 11">Belongs to the universal ribosomal protein uL22 family.</text>
</comment>
<evidence type="ECO:0000256" key="7">
    <source>
        <dbReference type="ARBA" id="ARBA00023274"/>
    </source>
</evidence>
<keyword evidence="6 10" id="KW-0689">Ribosomal protein</keyword>
<dbReference type="InterPro" id="IPR001063">
    <property type="entry name" value="Ribosomal_uL22"/>
</dbReference>
<evidence type="ECO:0000256" key="2">
    <source>
        <dbReference type="ARBA" id="ARBA00009451"/>
    </source>
</evidence>
<keyword evidence="4 10" id="KW-0699">rRNA-binding</keyword>
<dbReference type="InterPro" id="IPR018260">
    <property type="entry name" value="Ribosomal_uL22_CS"/>
</dbReference>
<evidence type="ECO:0000256" key="9">
    <source>
        <dbReference type="ARBA" id="ARBA00035207"/>
    </source>
</evidence>
<dbReference type="GO" id="GO:0005840">
    <property type="term" value="C:ribosome"/>
    <property type="evidence" value="ECO:0007669"/>
    <property type="project" value="UniProtKB-KW"/>
</dbReference>
<evidence type="ECO:0000256" key="11">
    <source>
        <dbReference type="RuleBase" id="RU004005"/>
    </source>
</evidence>
<evidence type="ECO:0000256" key="12">
    <source>
        <dbReference type="RuleBase" id="RU004006"/>
    </source>
</evidence>
<evidence type="ECO:0000256" key="13">
    <source>
        <dbReference type="RuleBase" id="RU004008"/>
    </source>
</evidence>
<evidence type="ECO:0000256" key="8">
    <source>
        <dbReference type="ARBA" id="ARBA00025084"/>
    </source>
</evidence>
<dbReference type="Gene3D" id="3.90.470.10">
    <property type="entry name" value="Ribosomal protein L22/L17"/>
    <property type="match status" value="1"/>
</dbReference>
<evidence type="ECO:0000256" key="4">
    <source>
        <dbReference type="ARBA" id="ARBA00022730"/>
    </source>
</evidence>
<comment type="caution">
    <text evidence="14">The sequence shown here is derived from an EMBL/GenBank/DDBJ whole genome shotgun (WGS) entry which is preliminary data.</text>
</comment>
<evidence type="ECO:0000313" key="15">
    <source>
        <dbReference type="Proteomes" id="UP001240643"/>
    </source>
</evidence>
<dbReference type="NCBIfam" id="TIGR01044">
    <property type="entry name" value="rplV_bact"/>
    <property type="match status" value="1"/>
</dbReference>
<dbReference type="InterPro" id="IPR005727">
    <property type="entry name" value="Ribosomal_uL22_bac/chlpt-type"/>
</dbReference>
<comment type="function">
    <text evidence="10 13">This protein binds specifically to 23S rRNA; its binding is stimulated by other ribosomal proteins, e.g., L4, L17, and L20. It is important during the early stages of 50S assembly. It makes multiple contacts with different domains of the 23S rRNA in the assembled 50S subunit and ribosome.</text>
</comment>
<evidence type="ECO:0000256" key="10">
    <source>
        <dbReference type="HAMAP-Rule" id="MF_01331"/>
    </source>
</evidence>
<comment type="subunit">
    <text evidence="3 10 12">Part of the 50S ribosomal subunit.</text>
</comment>
<comment type="function">
    <text evidence="8">This protein binds specifically to 23S rRNA; its binding is stimulated by other ribosomal proteins, e.g. L4, L17, and L20. It is important during the early stages of 50S assembly. It makes multiple contacts with different domains of the 23S rRNA in the assembled 50S subunit and ribosome.</text>
</comment>
<dbReference type="SUPFAM" id="SSF54843">
    <property type="entry name" value="Ribosomal protein L22"/>
    <property type="match status" value="1"/>
</dbReference>
<keyword evidence="5 10" id="KW-0694">RNA-binding</keyword>
<dbReference type="PANTHER" id="PTHR13501">
    <property type="entry name" value="CHLOROPLAST 50S RIBOSOMAL PROTEIN L22-RELATED"/>
    <property type="match status" value="1"/>
</dbReference>
<dbReference type="CDD" id="cd00336">
    <property type="entry name" value="Ribosomal_L22"/>
    <property type="match status" value="1"/>
</dbReference>
<organism evidence="14 15">
    <name type="scientific">Mycoplasmoides fastidiosum</name>
    <dbReference type="NCBI Taxonomy" id="92758"/>
    <lineage>
        <taxon>Bacteria</taxon>
        <taxon>Bacillati</taxon>
        <taxon>Mycoplasmatota</taxon>
        <taxon>Mycoplasmoidales</taxon>
        <taxon>Mycoplasmoidaceae</taxon>
        <taxon>Mycoplasmoides</taxon>
    </lineage>
</organism>
<proteinExistence type="inferred from homology"/>
<protein>
    <recommendedName>
        <fullName evidence="9 10">Large ribosomal subunit protein uL22</fullName>
    </recommendedName>
</protein>
<keyword evidence="15" id="KW-1185">Reference proteome</keyword>
<comment type="function">
    <text evidence="1 10">The globular domain of the protein is located near the polypeptide exit tunnel on the outside of the subunit, while an extended beta-hairpin is found that lines the wall of the exit tunnel in the center of the 70S ribosome.</text>
</comment>
<reference evidence="14" key="1">
    <citation type="submission" date="2023-07" db="EMBL/GenBank/DDBJ databases">
        <title>Genomic Encyclopedia of Type Strains, Phase IV (KMG-IV): sequencing the most valuable type-strain genomes for metagenomic binning, comparative biology and taxonomic classification.</title>
        <authorList>
            <person name="Goeker M."/>
        </authorList>
    </citation>
    <scope>NUCLEOTIDE SEQUENCE [LARGE SCALE GENOMIC DNA]</scope>
    <source>
        <strain evidence="14">DSM 21204</strain>
    </source>
</reference>
<evidence type="ECO:0000256" key="3">
    <source>
        <dbReference type="ARBA" id="ARBA00011838"/>
    </source>
</evidence>